<dbReference type="EMBL" id="DS268471">
    <property type="protein sequence ID" value="EFP08153.1"/>
    <property type="molecule type" value="Genomic_DNA"/>
</dbReference>
<dbReference type="InterPro" id="IPR040191">
    <property type="entry name" value="UTP10"/>
</dbReference>
<dbReference type="InterPro" id="IPR016024">
    <property type="entry name" value="ARM-type_fold"/>
</dbReference>
<name>E3MS48_CAERE</name>
<organism evidence="10">
    <name type="scientific">Caenorhabditis remanei</name>
    <name type="common">Caenorhabditis vulgaris</name>
    <dbReference type="NCBI Taxonomy" id="31234"/>
    <lineage>
        <taxon>Eukaryota</taxon>
        <taxon>Metazoa</taxon>
        <taxon>Ecdysozoa</taxon>
        <taxon>Nematoda</taxon>
        <taxon>Chromadorea</taxon>
        <taxon>Rhabditida</taxon>
        <taxon>Rhabditina</taxon>
        <taxon>Rhabditomorpha</taxon>
        <taxon>Rhabditoidea</taxon>
        <taxon>Rhabditidae</taxon>
        <taxon>Peloderinae</taxon>
        <taxon>Caenorhabditis</taxon>
    </lineage>
</organism>
<dbReference type="PANTHER" id="PTHR13457">
    <property type="entry name" value="BAP28"/>
    <property type="match status" value="1"/>
</dbReference>
<reference evidence="9" key="1">
    <citation type="submission" date="2007-07" db="EMBL/GenBank/DDBJ databases">
        <title>PCAP assembly of the Caenorhabditis remanei genome.</title>
        <authorList>
            <consortium name="The Caenorhabditis remanei Sequencing Consortium"/>
            <person name="Wilson R.K."/>
        </authorList>
    </citation>
    <scope>NUCLEOTIDE SEQUENCE [LARGE SCALE GENOMIC DNA]</scope>
    <source>
        <strain evidence="9">PB4641</strain>
    </source>
</reference>
<feature type="domain" description="BP28 C-terminal" evidence="8">
    <location>
        <begin position="1450"/>
        <end position="1595"/>
    </location>
</feature>
<evidence type="ECO:0000256" key="3">
    <source>
        <dbReference type="ARBA" id="ARBA00022517"/>
    </source>
</evidence>
<dbReference type="SUPFAM" id="SSF48371">
    <property type="entry name" value="ARM repeat"/>
    <property type="match status" value="2"/>
</dbReference>
<protein>
    <recommendedName>
        <fullName evidence="7">HEAT repeat-containing protein 1</fullName>
    </recommendedName>
</protein>
<comment type="function">
    <text evidence="7">Involved in nucleolar processing of pre-18S ribosomal RNA.</text>
</comment>
<dbReference type="InterPro" id="IPR012954">
    <property type="entry name" value="BP28_C_dom"/>
</dbReference>
<dbReference type="GO" id="GO:0032040">
    <property type="term" value="C:small-subunit processome"/>
    <property type="evidence" value="ECO:0007669"/>
    <property type="project" value="TreeGrafter"/>
</dbReference>
<dbReference type="Proteomes" id="UP000008281">
    <property type="component" value="Unassembled WGS sequence"/>
</dbReference>
<keyword evidence="3 7" id="KW-0690">Ribosome biogenesis</keyword>
<dbReference type="GO" id="GO:0034455">
    <property type="term" value="C:t-UTP complex"/>
    <property type="evidence" value="ECO:0007669"/>
    <property type="project" value="TreeGrafter"/>
</dbReference>
<keyword evidence="10" id="KW-1185">Reference proteome</keyword>
<dbReference type="OrthoDB" id="31183at2759"/>
<evidence type="ECO:0000313" key="10">
    <source>
        <dbReference type="Proteomes" id="UP000008281"/>
    </source>
</evidence>
<evidence type="ECO:0000256" key="6">
    <source>
        <dbReference type="ARBA" id="ARBA00023274"/>
    </source>
</evidence>
<dbReference type="InterPro" id="IPR022125">
    <property type="entry name" value="U3snoRNP10_N"/>
</dbReference>
<dbReference type="Pfam" id="PF12397">
    <property type="entry name" value="U3snoRNP10"/>
    <property type="match status" value="1"/>
</dbReference>
<dbReference type="GO" id="GO:0045943">
    <property type="term" value="P:positive regulation of transcription by RNA polymerase I"/>
    <property type="evidence" value="ECO:0007669"/>
    <property type="project" value="TreeGrafter"/>
</dbReference>
<dbReference type="Pfam" id="PF08146">
    <property type="entry name" value="BP28CT"/>
    <property type="match status" value="1"/>
</dbReference>
<dbReference type="STRING" id="31234.E3MS48"/>
<dbReference type="eggNOG" id="KOG1837">
    <property type="taxonomic scope" value="Eukaryota"/>
</dbReference>
<proteinExistence type="inferred from homology"/>
<keyword evidence="4 7" id="KW-0698">rRNA processing</keyword>
<dbReference type="Gene3D" id="1.25.10.10">
    <property type="entry name" value="Leucine-rich Repeat Variant"/>
    <property type="match status" value="1"/>
</dbReference>
<evidence type="ECO:0000256" key="5">
    <source>
        <dbReference type="ARBA" id="ARBA00023242"/>
    </source>
</evidence>
<comment type="subcellular location">
    <subcellularLocation>
        <location evidence="1 7">Nucleus</location>
        <location evidence="1 7">Nucleolus</location>
    </subcellularLocation>
</comment>
<dbReference type="InterPro" id="IPR011989">
    <property type="entry name" value="ARM-like"/>
</dbReference>
<dbReference type="FunCoup" id="E3MS48">
    <property type="interactions" value="2738"/>
</dbReference>
<dbReference type="PANTHER" id="PTHR13457:SF1">
    <property type="entry name" value="HEAT REPEAT-CONTAINING PROTEIN 1"/>
    <property type="match status" value="1"/>
</dbReference>
<evidence type="ECO:0000313" key="9">
    <source>
        <dbReference type="EMBL" id="EFP08153.1"/>
    </source>
</evidence>
<dbReference type="InParanoid" id="E3MS48"/>
<sequence length="1745" mass="196428">MATSLTSQLENLRTSAARQLTVEKRHVSLLFDRKEAGKLTNETAHRIGVAGLEQMKRIDPIFDTEIENDLFSEERVDFVRSMLEKDANDALNKQIEKLLLELSPYLHHFPCQQVLEYLIHTYQIYAFNAETLLLTFLPFHETKVYSRLLRILDFDWKRSKEWQFMQQFLKSETPIPFASIAKATLASKHSIISCITDHIRKAVDIVGSDYLEIKHPILFNFHAKLLLSMFNDPEKVDEMMLAKLMPFIENGVKSPMKSFRYSALVVISQLVLTVKLKEEVLNSLCKLLITKLRADTAPASISTLMVVFQQQNVQNLSKNTLKKLLRHDESIDVWKILKDLAERTDTTKFYNVLWAELVTLSRDSESEEQALAIAALVETSDDATLLTSEQAETFLKLILTEGMEQNLMDKKKMKANIRMIGLRFAKEFDTVYEELKAKDKKALKNVIKEYQLEDIVQLATEAVAVPPPTTTSESSATSPTEIATNPKLTAAEKAQLLANSSEFSKREVFSGDPIKEAMKWLNGEKWSKVEWALNEMAQRGEKYFSKKVEDDVEQFVLEIVKICAKSDGAKNMESGSVKAALAGANLSPQFVADLLTKFDGISESAPKRSKGPQKKNIVEKTFGTDESWEDFNQRVVFVLDLLNARQMIPSSDKVLAAIFALVKQVNSKSDIESSSYQQHLAVNAIRKILENPGKTKIGSSEVDMDCVIETMRSTHNHHLLRDCLRLIVAAAKHTPNSVVKHVMSVFTFMGNGMLRKDNELTLSIVEKTVESLFSTIINHSGGQVVLTKQQQTEKLIELARLFAASAVDIPAHRRARIAQAIARAVGAENASTVVLVLVSSFCARWQRSTDAAAQEAMKRGSDQDAYDDLAIELLSALNPFEQLSSVLEMCEYVRRLGGDKPPSTTPKSTVTKKDLDTMIFDRAAQTLPRIRHFRYVVVTLISRIFSNRVLIERLAAYDDEELLKNALPLGKRLIECSVELDEFANKEANAQDGSDPQAQRYWVAFASRTEVVSEKLRHLLPGGVAARLIADVLQECVNDKKLSYKMCEKVLQLANIKLGHDGYLFSDSGINEKELITLAQALNKFIVAETKSEEKMRMCQNSAYTLKLIAKNLPSQSESQVLADTMQRCVGIVSQYQKLDENLTGNVLLLAGELIRSHNMRSTIHHATSLLKTCLATVQECIIRFSKSQFDASPGSSVAGGRANRGHRIRQQSLGGNKFGSDTLLICSLTCIQRVFDQFASFVVESTGDVIIRYCRLISRFGDPSELLSLNQPSSSNAYQGGSQTSGFGSKSGIHHRLSLIRRALLSIELRVIPAHVVKAVGELKTEKILKIQILILKIRKIQVLKILKIQILKIQILKIQILKIQILKIQILKIQILKILILIQIQILKIQIQILKIQIQILKIQILILKIHIQILEILKIQKALSALFNLLTGYIETQHQQKPDALRKAVVQLRRTFVTEIITPSLEFRSQQRQAEQFENVEKLEHTVFNFVVSIASILSEVEFRPVVNELVAWAEPGLDTKSELSARLRLVSLLHFANDLYAAFNSLALPYFGRILEVAVMVLKKCNATLIGPEELLLSGKRGSIEALETDLALTLAIDVISNSARHRDFFTIDRCQLVTDVIVDELVNTKVEGHEKRCSDHLVPAIYRIGNADPDNFPELLNKIMLKTRDSRPKIRYRALIVLELLIKEIGDGVQPHLSILLPFLNELIEDENKQVEAQCQKVINSLQHKFGETFWSGSSA</sequence>
<evidence type="ECO:0000256" key="4">
    <source>
        <dbReference type="ARBA" id="ARBA00022552"/>
    </source>
</evidence>
<comment type="similarity">
    <text evidence="2 7">Belongs to the HEATR1/UTP10 family.</text>
</comment>
<dbReference type="OMA" id="HVMSVFT"/>
<dbReference type="SMART" id="SM01036">
    <property type="entry name" value="BP28CT"/>
    <property type="match status" value="1"/>
</dbReference>
<keyword evidence="6 7" id="KW-0687">Ribonucleoprotein</keyword>
<keyword evidence="5 7" id="KW-0539">Nucleus</keyword>
<evidence type="ECO:0000256" key="7">
    <source>
        <dbReference type="RuleBase" id="RU367065"/>
    </source>
</evidence>
<dbReference type="GO" id="GO:0000462">
    <property type="term" value="P:maturation of SSU-rRNA from tricistronic rRNA transcript (SSU-rRNA, 5.8S rRNA, LSU-rRNA)"/>
    <property type="evidence" value="ECO:0007669"/>
    <property type="project" value="TreeGrafter"/>
</dbReference>
<evidence type="ECO:0000256" key="2">
    <source>
        <dbReference type="ARBA" id="ARBA00010559"/>
    </source>
</evidence>
<evidence type="ECO:0000256" key="1">
    <source>
        <dbReference type="ARBA" id="ARBA00004604"/>
    </source>
</evidence>
<dbReference type="HOGENOM" id="CLU_242403_0_0_1"/>
<dbReference type="GO" id="GO:0030686">
    <property type="term" value="C:90S preribosome"/>
    <property type="evidence" value="ECO:0007669"/>
    <property type="project" value="TreeGrafter"/>
</dbReference>
<gene>
    <name evidence="9" type="primary">Cre-toe-1</name>
    <name evidence="9" type="ORF">CRE_17367</name>
</gene>
<accession>E3MS48</accession>
<evidence type="ECO:0000259" key="8">
    <source>
        <dbReference type="SMART" id="SM01036"/>
    </source>
</evidence>
<dbReference type="GO" id="GO:0030515">
    <property type="term" value="F:snoRNA binding"/>
    <property type="evidence" value="ECO:0007669"/>
    <property type="project" value="TreeGrafter"/>
</dbReference>